<dbReference type="PANTHER" id="PTHR35936">
    <property type="entry name" value="MEMBRANE-BOUND LYTIC MUREIN TRANSGLYCOSYLASE F"/>
    <property type="match status" value="1"/>
</dbReference>
<dbReference type="InterPro" id="IPR001638">
    <property type="entry name" value="Solute-binding_3/MltF_N"/>
</dbReference>
<proteinExistence type="predicted"/>
<organism evidence="4">
    <name type="scientific">Loigolactobacillus rennini</name>
    <dbReference type="NCBI Taxonomy" id="238013"/>
    <lineage>
        <taxon>Bacteria</taxon>
        <taxon>Bacillati</taxon>
        <taxon>Bacillota</taxon>
        <taxon>Bacilli</taxon>
        <taxon>Lactobacillales</taxon>
        <taxon>Lactobacillaceae</taxon>
        <taxon>Loigolactobacillus</taxon>
    </lineage>
</organism>
<dbReference type="Gene3D" id="3.40.190.10">
    <property type="entry name" value="Periplasmic binding protein-like II"/>
    <property type="match status" value="2"/>
</dbReference>
<sequence length="276" mass="31765">MRQKRLIFWLSCLLVVGLLILTGCQRQTAKQDSWPVIKQRQTVVVGLDDSFVPMGFRAKNGQLKGYDIDLARAVFKRYHIKVDFQTIDWSMNATELRNRTIDLIWNGYTITPARKRAVRFSQPYLQNKQVLVTMKKNHLNQFSAMRGKTLGVQTGSSGYASLEAQPQLLKQYIKKQTPVLYSTFNDAFIDLNANRIQGLLIDRVYADYYIQHQSDPQAYRVVSGDFAPENFAVGMRKSDRVLQQKIDAALKALYQNGTMQRLSQKWFGEDNSLPQK</sequence>
<name>A0A1K2I6A4_9LACO</name>
<dbReference type="PANTHER" id="PTHR35936:SF34">
    <property type="entry name" value="ABC TRANSPORTER EXTRACELLULAR-BINDING PROTEIN YCKB-RELATED"/>
    <property type="match status" value="1"/>
</dbReference>
<evidence type="ECO:0000259" key="3">
    <source>
        <dbReference type="SMART" id="SM00079"/>
    </source>
</evidence>
<dbReference type="AlphaFoldDB" id="A0A1K2I6A4"/>
<evidence type="ECO:0000313" key="4">
    <source>
        <dbReference type="EMBL" id="SFZ87868.1"/>
    </source>
</evidence>
<dbReference type="GO" id="GO:0015276">
    <property type="term" value="F:ligand-gated monoatomic ion channel activity"/>
    <property type="evidence" value="ECO:0007669"/>
    <property type="project" value="InterPro"/>
</dbReference>
<evidence type="ECO:0000256" key="1">
    <source>
        <dbReference type="ARBA" id="ARBA00022729"/>
    </source>
</evidence>
<dbReference type="Pfam" id="PF00497">
    <property type="entry name" value="SBP_bac_3"/>
    <property type="match status" value="1"/>
</dbReference>
<feature type="domain" description="Ionotropic glutamate receptor C-terminal" evidence="3">
    <location>
        <begin position="42"/>
        <end position="269"/>
    </location>
</feature>
<protein>
    <submittedName>
        <fullName evidence="4">Amino acid ABC transporter, amino acid-binding protein</fullName>
    </submittedName>
</protein>
<dbReference type="CDD" id="cd00996">
    <property type="entry name" value="PBP2_AatB_like"/>
    <property type="match status" value="1"/>
</dbReference>
<feature type="domain" description="Solute-binding protein family 3/N-terminal" evidence="2">
    <location>
        <begin position="42"/>
        <end position="270"/>
    </location>
</feature>
<dbReference type="SMART" id="SM00079">
    <property type="entry name" value="PBPe"/>
    <property type="match status" value="1"/>
</dbReference>
<gene>
    <name evidence="4" type="ORF">LREN565_0981</name>
</gene>
<accession>A0A1K2I6A4</accession>
<evidence type="ECO:0000259" key="2">
    <source>
        <dbReference type="SMART" id="SM00062"/>
    </source>
</evidence>
<dbReference type="GO" id="GO:0016020">
    <property type="term" value="C:membrane"/>
    <property type="evidence" value="ECO:0007669"/>
    <property type="project" value="InterPro"/>
</dbReference>
<dbReference type="SMART" id="SM00062">
    <property type="entry name" value="PBPb"/>
    <property type="match status" value="1"/>
</dbReference>
<dbReference type="SUPFAM" id="SSF53850">
    <property type="entry name" value="Periplasmic binding protein-like II"/>
    <property type="match status" value="1"/>
</dbReference>
<dbReference type="InterPro" id="IPR001320">
    <property type="entry name" value="Iontro_rcpt_C"/>
</dbReference>
<dbReference type="EMBL" id="LT634362">
    <property type="protein sequence ID" value="SFZ87868.1"/>
    <property type="molecule type" value="Genomic_DNA"/>
</dbReference>
<keyword evidence="1" id="KW-0732">Signal</keyword>
<reference evidence="4" key="1">
    <citation type="submission" date="2016-11" db="EMBL/GenBank/DDBJ databases">
        <authorList>
            <person name="Jaros S."/>
            <person name="Januszkiewicz K."/>
            <person name="Wedrychowicz H."/>
        </authorList>
    </citation>
    <scope>NUCLEOTIDE SEQUENCE</scope>
    <source>
        <strain evidence="4">ACA-DC 565</strain>
    </source>
</reference>
<dbReference type="PROSITE" id="PS51257">
    <property type="entry name" value="PROKAR_LIPOPROTEIN"/>
    <property type="match status" value="1"/>
</dbReference>